<dbReference type="STRING" id="331648.BST97_10500"/>
<proteinExistence type="predicted"/>
<organism evidence="1 2">
    <name type="scientific">Nonlabens spongiae</name>
    <dbReference type="NCBI Taxonomy" id="331648"/>
    <lineage>
        <taxon>Bacteria</taxon>
        <taxon>Pseudomonadati</taxon>
        <taxon>Bacteroidota</taxon>
        <taxon>Flavobacteriia</taxon>
        <taxon>Flavobacteriales</taxon>
        <taxon>Flavobacteriaceae</taxon>
        <taxon>Nonlabens</taxon>
    </lineage>
</organism>
<dbReference type="AlphaFoldDB" id="A0A1W6MLD0"/>
<evidence type="ECO:0000313" key="2">
    <source>
        <dbReference type="Proteomes" id="UP000193431"/>
    </source>
</evidence>
<gene>
    <name evidence="1" type="ORF">BST97_10500</name>
</gene>
<keyword evidence="2" id="KW-1185">Reference proteome</keyword>
<accession>A0A1W6MLD0</accession>
<sequence length="228" mass="26411">MKFAKTILFPIILLFTIYSYSQFPPKSFDGKVIFNDGTEKNGKVRFPIMETDVVIVLKYVDGDKDRIPIEEVKFIEVSYGKGNKALLSIGKSTKYSKRKKDFVWHKPGYGGKSWRNVGHVFGIHDDLVLTRHGASYEIKRKRGEEQFFTVYNAGYFSFISHMDDEKMIPLSDIQSKKEKIRLRAINYFFTSEECRSIIIEKLTKDVTTLDGINEIIQEYADCKNSKND</sequence>
<dbReference type="RefSeq" id="WP_085767185.1">
    <property type="nucleotide sequence ID" value="NZ_CP019344.1"/>
</dbReference>
<protein>
    <submittedName>
        <fullName evidence="1">Uncharacterized protein</fullName>
    </submittedName>
</protein>
<dbReference type="EMBL" id="CP019344">
    <property type="protein sequence ID" value="ARN78382.1"/>
    <property type="molecule type" value="Genomic_DNA"/>
</dbReference>
<reference evidence="1 2" key="1">
    <citation type="submission" date="2016-11" db="EMBL/GenBank/DDBJ databases">
        <title>Trade-off between light-utilization and light-protection in marine flavobacteria.</title>
        <authorList>
            <person name="Kumagai Y."/>
        </authorList>
    </citation>
    <scope>NUCLEOTIDE SEQUENCE [LARGE SCALE GENOMIC DNA]</scope>
    <source>
        <strain evidence="1 2">JCM 13191</strain>
    </source>
</reference>
<evidence type="ECO:0000313" key="1">
    <source>
        <dbReference type="EMBL" id="ARN78382.1"/>
    </source>
</evidence>
<name>A0A1W6MLD0_9FLAO</name>
<dbReference type="Proteomes" id="UP000193431">
    <property type="component" value="Chromosome"/>
</dbReference>